<evidence type="ECO:0008006" key="4">
    <source>
        <dbReference type="Google" id="ProtNLM"/>
    </source>
</evidence>
<feature type="compositionally biased region" description="Low complexity" evidence="1">
    <location>
        <begin position="480"/>
        <end position="499"/>
    </location>
</feature>
<keyword evidence="3" id="KW-1185">Reference proteome</keyword>
<feature type="region of interest" description="Disordered" evidence="1">
    <location>
        <begin position="422"/>
        <end position="447"/>
    </location>
</feature>
<dbReference type="SUPFAM" id="SSF64268">
    <property type="entry name" value="PX domain"/>
    <property type="match status" value="1"/>
</dbReference>
<evidence type="ECO:0000313" key="2">
    <source>
        <dbReference type="EMBL" id="RKP35261.1"/>
    </source>
</evidence>
<evidence type="ECO:0000256" key="1">
    <source>
        <dbReference type="SAM" id="MobiDB-lite"/>
    </source>
</evidence>
<feature type="compositionally biased region" description="Low complexity" evidence="1">
    <location>
        <begin position="216"/>
        <end position="229"/>
    </location>
</feature>
<dbReference type="Gene3D" id="3.30.1520.10">
    <property type="entry name" value="Phox-like domain"/>
    <property type="match status" value="1"/>
</dbReference>
<feature type="compositionally biased region" description="Low complexity" evidence="1">
    <location>
        <begin position="535"/>
        <end position="548"/>
    </location>
</feature>
<name>A0A4P9ZR90_9FUNG</name>
<evidence type="ECO:0000313" key="3">
    <source>
        <dbReference type="Proteomes" id="UP000268162"/>
    </source>
</evidence>
<feature type="region of interest" description="Disordered" evidence="1">
    <location>
        <begin position="674"/>
        <end position="769"/>
    </location>
</feature>
<protein>
    <recommendedName>
        <fullName evidence="4">PX domain-containing protein</fullName>
    </recommendedName>
</protein>
<dbReference type="EMBL" id="ML002916">
    <property type="protein sequence ID" value="RKP35261.1"/>
    <property type="molecule type" value="Genomic_DNA"/>
</dbReference>
<feature type="compositionally biased region" description="Low complexity" evidence="1">
    <location>
        <begin position="252"/>
        <end position="266"/>
    </location>
</feature>
<accession>A0A4P9ZR90</accession>
<dbReference type="Proteomes" id="UP000268162">
    <property type="component" value="Unassembled WGS sequence"/>
</dbReference>
<feature type="region of interest" description="Disordered" evidence="1">
    <location>
        <begin position="308"/>
        <end position="327"/>
    </location>
</feature>
<feature type="compositionally biased region" description="Polar residues" evidence="1">
    <location>
        <begin position="951"/>
        <end position="966"/>
    </location>
</feature>
<sequence length="1335" mass="143924">MSESYFPTVSYAPSISSLKVITFWKRLPSQEIWFRIAVTPTASLETPSRGSRIWIDPKKPNQPVETQLDSVYCIQRTFTHFLHFYKQFSEEFADRRDIHQSLPRLVDRRSMLISKDKDAQRKSELLDQLFVRLLQWPTQVSTSKTIAEFFGVWYCDVDNMGNYSHIPTPNGCLPTIQYPAAGTEERSLSSLQANGPRSSLKSIPYLNHTKSYPDLKSSGKAPAAGAPAPILRPHRSSNNLRQLPNGGAEQVAAASPRRSRSMPSRPGLSPASKSPQKPVPTGSTTLKSSKSLSSGLRRLASTTLARKLTQTFNSRNPPPPSVPVIKNESAANSSNVPLHLTSPDVSTDVPQGSESISHPEPKALPETSTVDYYDNSPTELPLVSASESAPLPRIPSVLFSSSLGNLHDLQQQLDGIQVPSTASPLVEPVSEPEPVPESPPPSPAPVIRHGRLANMQRANTTSKIQGRAKAARLQRIKLGLLGRSDGSDSDNGGASDRSAPPTPPPPFSQLRRNHTTLGRMTGANSRHGVVASPTDSTSTLNRSLSSNDRANNTVQTRIYLNGTILVTIPLLRSELTKPASPRARQAARSTSVEFSRIYTSILRHLHALGGPKAAQASQQIQSFVLVYDTPVGRAVARSEEEIVRAIQSGPRQISCHVIDQADFRLEDAIALSEAQSPSAASDHATQFLPGLNSPQLPPMPISSGPSSPANLNTARPVAPSPAATDAPLGNLSRTPSHDRLAAATNAPQRPPRRDLTNGRRTGGPRLPMNKATATVRATPNPKHLVLNSPPQIKDLLSQSPSTFPQELGVATPTFGRMEAEAMLIQQQHSSEAGANPVAPLTSNLPQFSDFTSTASGGSDYLHSSNESIHNYTAVNSNDDGNASSLTTSHSLVRPKRPSALNQMAEEDPTSQTKGNRTTMGLQVMDSPALPTPFEMSAYKFESESLADTLSPISPATPLGSTDSTASAPPAMRRHPTLSKSNFVMRHRYINRLHAHTDAPNAAHNTKNRLINANTLHLKVILNHETRILIAIPRTAVFSVLWDKVITKFSKAGVASLAQLKTMTLMYIWDDRFEVVNNNTSWREALSLVDNLYHQSPVDQSAPPTPAAVDDVPVAQQSTTANPTYTDAALSPSKSFSSLPSALSRSSSTLFGRRRKGRTPTTGPKNSALDISQYQSIVPRRGRSSSSTNNTAPSTDQGFESVGKLVLYLVPSEMLVQSGRKAMFMNIPAQLMDSAIEASSLGDTPRGAMIFENNYPRNVMSPAGAESQPTPTSAGYTNDASRVAPYATTNGIEEGGSSHHYEEGSTSYFPLQHAASPLGPRTAGSSSGHLPGIYSC</sequence>
<feature type="region of interest" description="Disordered" evidence="1">
    <location>
        <begin position="1313"/>
        <end position="1335"/>
    </location>
</feature>
<feature type="region of interest" description="Disordered" evidence="1">
    <location>
        <begin position="951"/>
        <end position="974"/>
    </location>
</feature>
<feature type="compositionally biased region" description="Pro residues" evidence="1">
    <location>
        <begin position="431"/>
        <end position="444"/>
    </location>
</feature>
<feature type="compositionally biased region" description="Low complexity" evidence="1">
    <location>
        <begin position="1127"/>
        <end position="1147"/>
    </location>
</feature>
<feature type="compositionally biased region" description="Low complexity" evidence="1">
    <location>
        <begin position="281"/>
        <end position="296"/>
    </location>
</feature>
<proteinExistence type="predicted"/>
<feature type="compositionally biased region" description="Polar residues" evidence="1">
    <location>
        <begin position="343"/>
        <end position="356"/>
    </location>
</feature>
<feature type="region of interest" description="Disordered" evidence="1">
    <location>
        <begin position="184"/>
        <end position="296"/>
    </location>
</feature>
<feature type="compositionally biased region" description="Polar residues" evidence="1">
    <location>
        <begin position="188"/>
        <end position="201"/>
    </location>
</feature>
<feature type="region of interest" description="Disordered" evidence="1">
    <location>
        <begin position="1123"/>
        <end position="1197"/>
    </location>
</feature>
<dbReference type="InterPro" id="IPR036871">
    <property type="entry name" value="PX_dom_sf"/>
</dbReference>
<feature type="compositionally biased region" description="Polar residues" evidence="1">
    <location>
        <begin position="366"/>
        <end position="375"/>
    </location>
</feature>
<dbReference type="GO" id="GO:0035091">
    <property type="term" value="F:phosphatidylinositol binding"/>
    <property type="evidence" value="ECO:0007669"/>
    <property type="project" value="InterPro"/>
</dbReference>
<organism evidence="2 3">
    <name type="scientific">Dimargaris cristalligena</name>
    <dbReference type="NCBI Taxonomy" id="215637"/>
    <lineage>
        <taxon>Eukaryota</taxon>
        <taxon>Fungi</taxon>
        <taxon>Fungi incertae sedis</taxon>
        <taxon>Zoopagomycota</taxon>
        <taxon>Kickxellomycotina</taxon>
        <taxon>Dimargaritomycetes</taxon>
        <taxon>Dimargaritales</taxon>
        <taxon>Dimargaritaceae</taxon>
        <taxon>Dimargaris</taxon>
    </lineage>
</organism>
<feature type="region of interest" description="Disordered" evidence="1">
    <location>
        <begin position="334"/>
        <end position="375"/>
    </location>
</feature>
<feature type="compositionally biased region" description="Polar residues" evidence="1">
    <location>
        <begin position="515"/>
        <end position="524"/>
    </location>
</feature>
<gene>
    <name evidence="2" type="ORF">BJ085DRAFT_39866</name>
</gene>
<feature type="compositionally biased region" description="Polar residues" evidence="1">
    <location>
        <begin position="875"/>
        <end position="890"/>
    </location>
</feature>
<reference evidence="3" key="1">
    <citation type="journal article" date="2018" name="Nat. Microbiol.">
        <title>Leveraging single-cell genomics to expand the fungal tree of life.</title>
        <authorList>
            <person name="Ahrendt S.R."/>
            <person name="Quandt C.A."/>
            <person name="Ciobanu D."/>
            <person name="Clum A."/>
            <person name="Salamov A."/>
            <person name="Andreopoulos B."/>
            <person name="Cheng J.F."/>
            <person name="Woyke T."/>
            <person name="Pelin A."/>
            <person name="Henrissat B."/>
            <person name="Reynolds N.K."/>
            <person name="Benny G.L."/>
            <person name="Smith M.E."/>
            <person name="James T.Y."/>
            <person name="Grigoriev I.V."/>
        </authorList>
    </citation>
    <scope>NUCLEOTIDE SEQUENCE [LARGE SCALE GENOMIC DNA]</scope>
    <source>
        <strain evidence="3">RSA 468</strain>
    </source>
</reference>
<feature type="region of interest" description="Disordered" evidence="1">
    <location>
        <begin position="480"/>
        <end position="548"/>
    </location>
</feature>
<feature type="region of interest" description="Disordered" evidence="1">
    <location>
        <begin position="875"/>
        <end position="917"/>
    </location>
</feature>